<evidence type="ECO:0000313" key="3">
    <source>
        <dbReference type="Proteomes" id="UP001165384"/>
    </source>
</evidence>
<keyword evidence="2" id="KW-0808">Transferase</keyword>
<keyword evidence="2" id="KW-0548">Nucleotidyltransferase</keyword>
<dbReference type="InterPro" id="IPR035985">
    <property type="entry name" value="Ubiquitin-activating_enz"/>
</dbReference>
<dbReference type="NCBIfam" id="NF006077">
    <property type="entry name" value="PRK08223.1"/>
    <property type="match status" value="1"/>
</dbReference>
<reference evidence="2" key="1">
    <citation type="submission" date="2022-01" db="EMBL/GenBank/DDBJ databases">
        <authorList>
            <person name="Jo J.-H."/>
            <person name="Im W.-T."/>
        </authorList>
    </citation>
    <scope>NUCLEOTIDE SEQUENCE</scope>
    <source>
        <strain evidence="2">XY25</strain>
    </source>
</reference>
<comment type="caution">
    <text evidence="2">The sequence shown here is derived from an EMBL/GenBank/DDBJ whole genome shotgun (WGS) entry which is preliminary data.</text>
</comment>
<gene>
    <name evidence="2" type="ORF">LZ012_12080</name>
</gene>
<sequence>MTDSSRFSYDVAFSRNIGWVTDDEQGRLRNCRVAVGGLGGVGGSHLLTLARLGIGAFSITDLDTFDWPNLNRQAGALASTIGLPKLDVMAEQVRGINPDCDLRLLPTGLNTENVDHFLDGVDLYMDSLDIFSLDIRRKVFARCHEKGIPAITAAPMGLGTALLVFSPDGMSFEEYFALEGYEFEDQILKFIVGVSPSMLQRHYLLNRTSVNLFKRKVPSTAMGIELAAGVACSAALKVLLGRGGVRYAPRGLHFDAYQNRLVKTWRPFGNKNPIQQLMFRYIRSLLRKNA</sequence>
<dbReference type="PANTHER" id="PTHR43267">
    <property type="entry name" value="TRNA THREONYLCARBAMOYLADENOSINE DEHYDRATASE"/>
    <property type="match status" value="1"/>
</dbReference>
<dbReference type="InterPro" id="IPR045886">
    <property type="entry name" value="ThiF/MoeB/HesA"/>
</dbReference>
<evidence type="ECO:0000313" key="2">
    <source>
        <dbReference type="EMBL" id="MCG2577732.1"/>
    </source>
</evidence>
<dbReference type="Pfam" id="PF00899">
    <property type="entry name" value="ThiF"/>
    <property type="match status" value="1"/>
</dbReference>
<dbReference type="Gene3D" id="3.40.50.720">
    <property type="entry name" value="NAD(P)-binding Rossmann-like Domain"/>
    <property type="match status" value="1"/>
</dbReference>
<proteinExistence type="predicted"/>
<protein>
    <submittedName>
        <fullName evidence="2">ThiF family adenylyltransferase</fullName>
    </submittedName>
</protein>
<name>A0ABS9K3I0_9RHOO</name>
<evidence type="ECO:0000259" key="1">
    <source>
        <dbReference type="Pfam" id="PF00899"/>
    </source>
</evidence>
<dbReference type="RefSeq" id="WP_275711066.1">
    <property type="nucleotide sequence ID" value="NZ_JAKLTN010000002.1"/>
</dbReference>
<organism evidence="2 3">
    <name type="scientific">Dechloromonas hankyongensis</name>
    <dbReference type="NCBI Taxonomy" id="2908002"/>
    <lineage>
        <taxon>Bacteria</taxon>
        <taxon>Pseudomonadati</taxon>
        <taxon>Pseudomonadota</taxon>
        <taxon>Betaproteobacteria</taxon>
        <taxon>Rhodocyclales</taxon>
        <taxon>Azonexaceae</taxon>
        <taxon>Dechloromonas</taxon>
    </lineage>
</organism>
<feature type="domain" description="THIF-type NAD/FAD binding fold" evidence="1">
    <location>
        <begin position="14"/>
        <end position="272"/>
    </location>
</feature>
<keyword evidence="3" id="KW-1185">Reference proteome</keyword>
<dbReference type="PANTHER" id="PTHR43267:SF1">
    <property type="entry name" value="TRNA THREONYLCARBAMOYLADENOSINE DEHYDRATASE"/>
    <property type="match status" value="1"/>
</dbReference>
<dbReference type="Proteomes" id="UP001165384">
    <property type="component" value="Unassembled WGS sequence"/>
</dbReference>
<dbReference type="InterPro" id="IPR000594">
    <property type="entry name" value="ThiF_NAD_FAD-bd"/>
</dbReference>
<accession>A0ABS9K3I0</accession>
<dbReference type="SUPFAM" id="SSF69572">
    <property type="entry name" value="Activating enzymes of the ubiquitin-like proteins"/>
    <property type="match status" value="1"/>
</dbReference>
<dbReference type="GO" id="GO:0016779">
    <property type="term" value="F:nucleotidyltransferase activity"/>
    <property type="evidence" value="ECO:0007669"/>
    <property type="project" value="UniProtKB-KW"/>
</dbReference>
<dbReference type="EMBL" id="JAKLTN010000002">
    <property type="protein sequence ID" value="MCG2577732.1"/>
    <property type="molecule type" value="Genomic_DNA"/>
</dbReference>